<keyword evidence="3" id="KW-0653">Protein transport</keyword>
<dbReference type="GO" id="GO:0005737">
    <property type="term" value="C:cytoplasm"/>
    <property type="evidence" value="ECO:0007669"/>
    <property type="project" value="UniProtKB-SubCell"/>
</dbReference>
<dbReference type="FunFam" id="3.10.450.50:FF:000005">
    <property type="entry name" value="Nuclear transport factor 2"/>
    <property type="match status" value="1"/>
</dbReference>
<name>A0A0C3QD06_9AGAM</name>
<dbReference type="SUPFAM" id="SSF54427">
    <property type="entry name" value="NTF2-like"/>
    <property type="match status" value="1"/>
</dbReference>
<dbReference type="OrthoDB" id="6507044at2759"/>
<accession>A0A0C3QD06</accession>
<dbReference type="InterPro" id="IPR045875">
    <property type="entry name" value="NTF2"/>
</dbReference>
<reference evidence="6" key="2">
    <citation type="submission" date="2015-01" db="EMBL/GenBank/DDBJ databases">
        <title>Evolutionary Origins and Diversification of the Mycorrhizal Mutualists.</title>
        <authorList>
            <consortium name="DOE Joint Genome Institute"/>
            <consortium name="Mycorrhizal Genomics Consortium"/>
            <person name="Kohler A."/>
            <person name="Kuo A."/>
            <person name="Nagy L.G."/>
            <person name="Floudas D."/>
            <person name="Copeland A."/>
            <person name="Barry K.W."/>
            <person name="Cichocki N."/>
            <person name="Veneault-Fourrey C."/>
            <person name="LaButti K."/>
            <person name="Lindquist E.A."/>
            <person name="Lipzen A."/>
            <person name="Lundell T."/>
            <person name="Morin E."/>
            <person name="Murat C."/>
            <person name="Riley R."/>
            <person name="Ohm R."/>
            <person name="Sun H."/>
            <person name="Tunlid A."/>
            <person name="Henrissat B."/>
            <person name="Grigoriev I.V."/>
            <person name="Hibbett D.S."/>
            <person name="Martin F."/>
        </authorList>
    </citation>
    <scope>NUCLEOTIDE SEQUENCE [LARGE SCALE GENOMIC DNA]</scope>
    <source>
        <strain evidence="6">MUT 4182</strain>
    </source>
</reference>
<dbReference type="PROSITE" id="PS50177">
    <property type="entry name" value="NTF2_DOMAIN"/>
    <property type="match status" value="1"/>
</dbReference>
<dbReference type="EMBL" id="KN823086">
    <property type="protein sequence ID" value="KIO23371.1"/>
    <property type="molecule type" value="Genomic_DNA"/>
</dbReference>
<feature type="domain" description="NTF2" evidence="4">
    <location>
        <begin position="7"/>
        <end position="118"/>
    </location>
</feature>
<comment type="subcellular location">
    <subcellularLocation>
        <location evidence="3">Cytoplasm</location>
    </subcellularLocation>
    <subcellularLocation>
        <location evidence="3">Nucleus</location>
    </subcellularLocation>
</comment>
<dbReference type="GO" id="GO:0005635">
    <property type="term" value="C:nuclear envelope"/>
    <property type="evidence" value="ECO:0007669"/>
    <property type="project" value="UniProtKB-ARBA"/>
</dbReference>
<keyword evidence="3" id="KW-0539">Nucleus</keyword>
<dbReference type="Pfam" id="PF02136">
    <property type="entry name" value="NTF2"/>
    <property type="match status" value="1"/>
</dbReference>
<dbReference type="GO" id="GO:0051028">
    <property type="term" value="P:mRNA transport"/>
    <property type="evidence" value="ECO:0007669"/>
    <property type="project" value="UniProtKB-UniRule"/>
</dbReference>
<dbReference type="PANTHER" id="PTHR12612">
    <property type="entry name" value="NUCLEAR TRANSPORT FACTOR 2"/>
    <property type="match status" value="1"/>
</dbReference>
<comment type="function">
    <text evidence="3">Has a role in nuclear-cytoplasmic transport of proteins and mRNAs.</text>
</comment>
<keyword evidence="1 3" id="KW-0963">Cytoplasm</keyword>
<keyword evidence="3" id="KW-0813">Transport</keyword>
<evidence type="ECO:0000256" key="2">
    <source>
        <dbReference type="ARBA" id="ARBA00026247"/>
    </source>
</evidence>
<evidence type="ECO:0000256" key="1">
    <source>
        <dbReference type="ARBA" id="ARBA00022490"/>
    </source>
</evidence>
<dbReference type="Proteomes" id="UP000054248">
    <property type="component" value="Unassembled WGS sequence"/>
</dbReference>
<dbReference type="InterPro" id="IPR032710">
    <property type="entry name" value="NTF2-like_dom_sf"/>
</dbReference>
<dbReference type="HOGENOM" id="CLU_131642_0_0_1"/>
<evidence type="ECO:0000313" key="6">
    <source>
        <dbReference type="Proteomes" id="UP000054248"/>
    </source>
</evidence>
<evidence type="ECO:0000256" key="3">
    <source>
        <dbReference type="RuleBase" id="RU369002"/>
    </source>
</evidence>
<evidence type="ECO:0000313" key="5">
    <source>
        <dbReference type="EMBL" id="KIO23371.1"/>
    </source>
</evidence>
<proteinExistence type="predicted"/>
<sequence>MTTPQDIANQFVQFYYNTFDTNRAALGSLYRESSSLTWEGRTFSATNNIVEHFTSLPFEKVAHQVTTLDAQAASPASLIVMVTGALAIDGAPPMQYSQCFHLLQDGGSFYVFNDLFRLNLSG</sequence>
<dbReference type="InterPro" id="IPR018222">
    <property type="entry name" value="Nuclear_transport_factor_2_euk"/>
</dbReference>
<keyword evidence="6" id="KW-1185">Reference proteome</keyword>
<organism evidence="5 6">
    <name type="scientific">Tulasnella calospora MUT 4182</name>
    <dbReference type="NCBI Taxonomy" id="1051891"/>
    <lineage>
        <taxon>Eukaryota</taxon>
        <taxon>Fungi</taxon>
        <taxon>Dikarya</taxon>
        <taxon>Basidiomycota</taxon>
        <taxon>Agaricomycotina</taxon>
        <taxon>Agaricomycetes</taxon>
        <taxon>Cantharellales</taxon>
        <taxon>Tulasnellaceae</taxon>
        <taxon>Tulasnella</taxon>
    </lineage>
</organism>
<dbReference type="AlphaFoldDB" id="A0A0C3QD06"/>
<gene>
    <name evidence="5" type="ORF">M407DRAFT_244800</name>
</gene>
<protein>
    <recommendedName>
        <fullName evidence="2 3">Nuclear transport factor 2</fullName>
        <shortName evidence="3">NTF-2</shortName>
    </recommendedName>
</protein>
<dbReference type="GO" id="GO:0006606">
    <property type="term" value="P:protein import into nucleus"/>
    <property type="evidence" value="ECO:0007669"/>
    <property type="project" value="UniProtKB-ARBA"/>
</dbReference>
<dbReference type="STRING" id="1051891.A0A0C3QD06"/>
<dbReference type="CDD" id="cd00780">
    <property type="entry name" value="NTF2"/>
    <property type="match status" value="1"/>
</dbReference>
<evidence type="ECO:0000259" key="4">
    <source>
        <dbReference type="PROSITE" id="PS50177"/>
    </source>
</evidence>
<dbReference type="Gene3D" id="3.10.450.50">
    <property type="match status" value="1"/>
</dbReference>
<dbReference type="InterPro" id="IPR002075">
    <property type="entry name" value="NTF2_dom"/>
</dbReference>
<reference evidence="5 6" key="1">
    <citation type="submission" date="2014-04" db="EMBL/GenBank/DDBJ databases">
        <authorList>
            <consortium name="DOE Joint Genome Institute"/>
            <person name="Kuo A."/>
            <person name="Girlanda M."/>
            <person name="Perotto S."/>
            <person name="Kohler A."/>
            <person name="Nagy L.G."/>
            <person name="Floudas D."/>
            <person name="Copeland A."/>
            <person name="Barry K.W."/>
            <person name="Cichocki N."/>
            <person name="Veneault-Fourrey C."/>
            <person name="LaButti K."/>
            <person name="Lindquist E.A."/>
            <person name="Lipzen A."/>
            <person name="Lundell T."/>
            <person name="Morin E."/>
            <person name="Murat C."/>
            <person name="Sun H."/>
            <person name="Tunlid A."/>
            <person name="Henrissat B."/>
            <person name="Grigoriev I.V."/>
            <person name="Hibbett D.S."/>
            <person name="Martin F."/>
            <person name="Nordberg H.P."/>
            <person name="Cantor M.N."/>
            <person name="Hua S.X."/>
        </authorList>
    </citation>
    <scope>NUCLEOTIDE SEQUENCE [LARGE SCALE GENOMIC DNA]</scope>
    <source>
        <strain evidence="5 6">MUT 4182</strain>
    </source>
</reference>